<dbReference type="RefSeq" id="WP_179791121.1">
    <property type="nucleotide sequence ID" value="NZ_BAAARR010000012.1"/>
</dbReference>
<accession>A0A852ZWD6</accession>
<dbReference type="EMBL" id="JACBZH010000001">
    <property type="protein sequence ID" value="NYH93619.1"/>
    <property type="molecule type" value="Genomic_DNA"/>
</dbReference>
<dbReference type="AlphaFoldDB" id="A0A852ZWD6"/>
<protein>
    <submittedName>
        <fullName evidence="1">Uncharacterized protein</fullName>
    </submittedName>
</protein>
<keyword evidence="2" id="KW-1185">Reference proteome</keyword>
<reference evidence="1 2" key="1">
    <citation type="submission" date="2020-07" db="EMBL/GenBank/DDBJ databases">
        <title>Sequencing the genomes of 1000 actinobacteria strains.</title>
        <authorList>
            <person name="Klenk H.-P."/>
        </authorList>
    </citation>
    <scope>NUCLEOTIDE SEQUENCE [LARGE SCALE GENOMIC DNA]</scope>
    <source>
        <strain evidence="1 2">DSM 18448</strain>
    </source>
</reference>
<organism evidence="1 2">
    <name type="scientific">Actinopolymorpha rutila</name>
    <dbReference type="NCBI Taxonomy" id="446787"/>
    <lineage>
        <taxon>Bacteria</taxon>
        <taxon>Bacillati</taxon>
        <taxon>Actinomycetota</taxon>
        <taxon>Actinomycetes</taxon>
        <taxon>Propionibacteriales</taxon>
        <taxon>Actinopolymorphaceae</taxon>
        <taxon>Actinopolymorpha</taxon>
    </lineage>
</organism>
<name>A0A852ZWD6_9ACTN</name>
<evidence type="ECO:0000313" key="1">
    <source>
        <dbReference type="EMBL" id="NYH93619.1"/>
    </source>
</evidence>
<sequence>MRVEFRRGESWEYSVHVHRPDGVVVSLPGAGGRWPVPHDLAHFATERALGMPDGVFGSAASGAMFDAMTVVAGRLRHDPKRRSQEILRANTRSRSITAAETLTSVVHEAVQQDGAGTSTKALLSGLDRRAREVWATVREDPFPFAPEQFALAVEDLRGLVERWTRTPAGGVVVADWPDALVTRPGRARPRSGARRG</sequence>
<gene>
    <name evidence="1" type="ORF">F4554_006257</name>
</gene>
<dbReference type="Proteomes" id="UP000579605">
    <property type="component" value="Unassembled WGS sequence"/>
</dbReference>
<evidence type="ECO:0000313" key="2">
    <source>
        <dbReference type="Proteomes" id="UP000579605"/>
    </source>
</evidence>
<comment type="caution">
    <text evidence="1">The sequence shown here is derived from an EMBL/GenBank/DDBJ whole genome shotgun (WGS) entry which is preliminary data.</text>
</comment>
<proteinExistence type="predicted"/>